<proteinExistence type="predicted"/>
<name>A0ACC2T8M8_9FUNG</name>
<reference evidence="1" key="1">
    <citation type="submission" date="2022-04" db="EMBL/GenBank/DDBJ databases">
        <title>Genome of the entomopathogenic fungus Entomophthora muscae.</title>
        <authorList>
            <person name="Elya C."/>
            <person name="Lovett B.R."/>
            <person name="Lee E."/>
            <person name="Macias A.M."/>
            <person name="Hajek A.E."/>
            <person name="De Bivort B.L."/>
            <person name="Kasson M.T."/>
            <person name="De Fine Licht H.H."/>
            <person name="Stajich J.E."/>
        </authorList>
    </citation>
    <scope>NUCLEOTIDE SEQUENCE</scope>
    <source>
        <strain evidence="1">Berkeley</strain>
    </source>
</reference>
<protein>
    <submittedName>
        <fullName evidence="1">Uncharacterized protein</fullName>
    </submittedName>
</protein>
<dbReference type="EMBL" id="QTSX02003556">
    <property type="protein sequence ID" value="KAJ9070927.1"/>
    <property type="molecule type" value="Genomic_DNA"/>
</dbReference>
<evidence type="ECO:0000313" key="1">
    <source>
        <dbReference type="EMBL" id="KAJ9070927.1"/>
    </source>
</evidence>
<gene>
    <name evidence="1" type="ORF">DSO57_1002554</name>
</gene>
<organism evidence="1 2">
    <name type="scientific">Entomophthora muscae</name>
    <dbReference type="NCBI Taxonomy" id="34485"/>
    <lineage>
        <taxon>Eukaryota</taxon>
        <taxon>Fungi</taxon>
        <taxon>Fungi incertae sedis</taxon>
        <taxon>Zoopagomycota</taxon>
        <taxon>Entomophthoromycotina</taxon>
        <taxon>Entomophthoromycetes</taxon>
        <taxon>Entomophthorales</taxon>
        <taxon>Entomophthoraceae</taxon>
        <taxon>Entomophthora</taxon>
    </lineage>
</organism>
<sequence length="241" mass="25881">MQGYTGSLNSKASVNGHSQPAGPSTSTTQECFLSPASSSMALFAHHAQAVTNPNHISTMTSGIDQVSHEATNGSQNPEIANQMALSGSQGRHTLLPANQPMRRRRKLITPVRIDNSSSLETWAREKGSNPKPGFLWTPGPVDCRTAYPRFSGIELSQADTKCINPCSKERISKEIIPPNGGLITATNVSTDLATISFINLKSTPATNQESTQERGTGLQPSPMTSTLKLDDHAAKLRIWTT</sequence>
<comment type="caution">
    <text evidence="1">The sequence shown here is derived from an EMBL/GenBank/DDBJ whole genome shotgun (WGS) entry which is preliminary data.</text>
</comment>
<accession>A0ACC2T8M8</accession>
<keyword evidence="2" id="KW-1185">Reference proteome</keyword>
<evidence type="ECO:0000313" key="2">
    <source>
        <dbReference type="Proteomes" id="UP001165960"/>
    </source>
</evidence>
<dbReference type="Proteomes" id="UP001165960">
    <property type="component" value="Unassembled WGS sequence"/>
</dbReference>